<keyword evidence="4" id="KW-1185">Reference proteome</keyword>
<dbReference type="AlphaFoldDB" id="A0A9P3H7U1"/>
<feature type="compositionally biased region" description="Basic and acidic residues" evidence="1">
    <location>
        <begin position="46"/>
        <end position="61"/>
    </location>
</feature>
<dbReference type="EMBL" id="BQFW01000005">
    <property type="protein sequence ID" value="GJJ71659.1"/>
    <property type="molecule type" value="Genomic_DNA"/>
</dbReference>
<evidence type="ECO:0000256" key="2">
    <source>
        <dbReference type="SAM" id="SignalP"/>
    </source>
</evidence>
<feature type="compositionally biased region" description="Low complexity" evidence="1">
    <location>
        <begin position="328"/>
        <end position="339"/>
    </location>
</feature>
<protein>
    <submittedName>
        <fullName evidence="3">Uncharacterized protein</fullName>
    </submittedName>
</protein>
<feature type="region of interest" description="Disordered" evidence="1">
    <location>
        <begin position="283"/>
        <end position="307"/>
    </location>
</feature>
<keyword evidence="2" id="KW-0732">Signal</keyword>
<organism evidence="3 4">
    <name type="scientific">Entomortierella parvispora</name>
    <dbReference type="NCBI Taxonomy" id="205924"/>
    <lineage>
        <taxon>Eukaryota</taxon>
        <taxon>Fungi</taxon>
        <taxon>Fungi incertae sedis</taxon>
        <taxon>Mucoromycota</taxon>
        <taxon>Mortierellomycotina</taxon>
        <taxon>Mortierellomycetes</taxon>
        <taxon>Mortierellales</taxon>
        <taxon>Mortierellaceae</taxon>
        <taxon>Entomortierella</taxon>
    </lineage>
</organism>
<feature type="region of interest" description="Disordered" evidence="1">
    <location>
        <begin position="104"/>
        <end position="150"/>
    </location>
</feature>
<sequence>MLHSTSRSLQQQQRLWSVLLLVIALAAPMLLSSSAHAVDMAALDSDPRETPALNDLDRESDPSTGPFHALAAETHSSPSRFSTNRPHDALAVDPTVQQRSLVYQDPASMPISPPPSRAASREGGQEMFKKGKKSSPYHDRVTSTKTTAAEGSFRSPEPIVYQYTLYYPGNMPLVITAGHGGAVNPGKVVSRRMTHHFRPVSDLSQLDRPLTVESFSRPVQDWEKLLPEETMPWMPPRDQTKGGNFKRDLNTHAMALNLASAVSCLANGPPSKHATTLFARGQDDDTHSTVDTNPADIPPHCQEQGSWGDDVSEYPFPAWTTAAGLATTATPAPSAGSTTNNSPLLTARSQKRARRTPQKQYYPHVIVFRVHRTHVDVNRNITGENAIAEGSVTAEAAWREYHDLIDHVQSMVIGHQRALHVDALTDDNAQDPVDDTPVDVRDLQNRLEQKDTEDFAPPPSARGLLLDIHGHAHSTNLIEIGYLLDGSVLGMSDTRLDANARNLTEETSIRSLITYLQEQEENGTRRSTSDSKSPLSTSSSSSFPSSPESPPPSSMSNAASGSVPFSKWIRGTQESMGGMLQVQGLSSVPSPQNPSPCNECIYFFGGYTIQQHGTRDREDALDAIQLELPKTVRLVEKEEGREMGMRIGRAVFEYMRRYYDFSPAALASSSKGGFAGPLDIYQDMTPEQVRKEQAFLHHNYPQQHIHRHTSPATIPPAVAQEDQDDNSGDSENEQKARSRRPMLYRQSSSRL</sequence>
<feature type="region of interest" description="Disordered" evidence="1">
    <location>
        <begin position="714"/>
        <end position="751"/>
    </location>
</feature>
<evidence type="ECO:0000313" key="4">
    <source>
        <dbReference type="Proteomes" id="UP000827284"/>
    </source>
</evidence>
<feature type="region of interest" description="Disordered" evidence="1">
    <location>
        <begin position="46"/>
        <end position="87"/>
    </location>
</feature>
<feature type="region of interest" description="Disordered" evidence="1">
    <location>
        <begin position="516"/>
        <end position="561"/>
    </location>
</feature>
<dbReference type="OrthoDB" id="71260at2759"/>
<feature type="signal peptide" evidence="2">
    <location>
        <begin position="1"/>
        <end position="37"/>
    </location>
</feature>
<evidence type="ECO:0000256" key="1">
    <source>
        <dbReference type="SAM" id="MobiDB-lite"/>
    </source>
</evidence>
<name>A0A9P3H7U1_9FUNG</name>
<feature type="compositionally biased region" description="Low complexity" evidence="1">
    <location>
        <begin position="530"/>
        <end position="546"/>
    </location>
</feature>
<feature type="chain" id="PRO_5040308141" evidence="2">
    <location>
        <begin position="38"/>
        <end position="751"/>
    </location>
</feature>
<comment type="caution">
    <text evidence="3">The sequence shown here is derived from an EMBL/GenBank/DDBJ whole genome shotgun (WGS) entry which is preliminary data.</text>
</comment>
<evidence type="ECO:0000313" key="3">
    <source>
        <dbReference type="EMBL" id="GJJ71659.1"/>
    </source>
</evidence>
<proteinExistence type="predicted"/>
<reference evidence="3" key="1">
    <citation type="submission" date="2021-11" db="EMBL/GenBank/DDBJ databases">
        <authorList>
            <person name="Herlambang A."/>
            <person name="Guo Y."/>
            <person name="Takashima Y."/>
            <person name="Nishizawa T."/>
        </authorList>
    </citation>
    <scope>NUCLEOTIDE SEQUENCE</scope>
    <source>
        <strain evidence="3">E1425</strain>
    </source>
</reference>
<accession>A0A9P3H7U1</accession>
<feature type="region of interest" description="Disordered" evidence="1">
    <location>
        <begin position="328"/>
        <end position="357"/>
    </location>
</feature>
<feature type="compositionally biased region" description="Polar residues" evidence="1">
    <location>
        <begin position="74"/>
        <end position="84"/>
    </location>
</feature>
<reference evidence="3" key="2">
    <citation type="journal article" date="2022" name="Microbiol. Resour. Announc.">
        <title>Whole-Genome Sequence of Entomortierella parvispora E1425, a Mucoromycotan Fungus Associated with Burkholderiaceae-Related Endosymbiotic Bacteria.</title>
        <authorList>
            <person name="Herlambang A."/>
            <person name="Guo Y."/>
            <person name="Takashima Y."/>
            <person name="Narisawa K."/>
            <person name="Ohta H."/>
            <person name="Nishizawa T."/>
        </authorList>
    </citation>
    <scope>NUCLEOTIDE SEQUENCE</scope>
    <source>
        <strain evidence="3">E1425</strain>
    </source>
</reference>
<feature type="compositionally biased region" description="Basic and acidic residues" evidence="1">
    <location>
        <begin position="119"/>
        <end position="129"/>
    </location>
</feature>
<feature type="compositionally biased region" description="Acidic residues" evidence="1">
    <location>
        <begin position="721"/>
        <end position="731"/>
    </location>
</feature>
<dbReference type="Proteomes" id="UP000827284">
    <property type="component" value="Unassembled WGS sequence"/>
</dbReference>
<gene>
    <name evidence="3" type="ORF">EMPS_04009</name>
</gene>